<dbReference type="EMBL" id="AHKC01008795">
    <property type="protein sequence ID" value="EKF37597.1"/>
    <property type="molecule type" value="Genomic_DNA"/>
</dbReference>
<evidence type="ECO:0000256" key="1">
    <source>
        <dbReference type="SAM" id="MobiDB-lite"/>
    </source>
</evidence>
<feature type="region of interest" description="Disordered" evidence="1">
    <location>
        <begin position="398"/>
        <end position="449"/>
    </location>
</feature>
<proteinExistence type="predicted"/>
<evidence type="ECO:0000313" key="2">
    <source>
        <dbReference type="EMBL" id="EKF37597.1"/>
    </source>
</evidence>
<dbReference type="Proteomes" id="UP000007350">
    <property type="component" value="Unassembled WGS sequence"/>
</dbReference>
<reference evidence="2 3" key="1">
    <citation type="journal article" date="2012" name="BMC Genomics">
        <title>Comparative genomic analysis of human infective Trypanosoma cruzi lineages with the bat-restricted subspecies T. cruzi marinkellei.</title>
        <authorList>
            <person name="Franzen O."/>
            <person name="Talavera-Lopez C."/>
            <person name="Ochaya S."/>
            <person name="Butler C.E."/>
            <person name="Messenger L.A."/>
            <person name="Lewis M.D."/>
            <person name="Llewellyn M.S."/>
            <person name="Marinkelle C.J."/>
            <person name="Tyler K.M."/>
            <person name="Miles M.A."/>
            <person name="Andersson B."/>
        </authorList>
    </citation>
    <scope>NUCLEOTIDE SEQUENCE [LARGE SCALE GENOMIC DNA]</scope>
    <source>
        <strain evidence="2 3">B7</strain>
    </source>
</reference>
<keyword evidence="3" id="KW-1185">Reference proteome</keyword>
<feature type="compositionally biased region" description="Basic and acidic residues" evidence="1">
    <location>
        <begin position="34"/>
        <end position="47"/>
    </location>
</feature>
<feature type="compositionally biased region" description="Acidic residues" evidence="1">
    <location>
        <begin position="18"/>
        <end position="27"/>
    </location>
</feature>
<feature type="region of interest" description="Disordered" evidence="1">
    <location>
        <begin position="1"/>
        <end position="68"/>
    </location>
</feature>
<sequence length="466" mass="49991">MVKGDMQESGVPHASHEAEEEEEEEENSATVGGEQRRPPWKEADSFRKNSSMGVEGQTDMMDKPDDLPPVAITEFVLNTGGTGEGKKEQRAFVEDAGQLQQEQRPLTGGQNTLSMVPIPSHSRKSPVGFPIAERVGALTGSVMHDIIHAEMSFQGPPKLTLQPRPQLTPLQKPNASREWNVTLASDVFSMSPGTVASRTSTLKTASNGSPNQTPSIPCVPPNTWRSCPVNGMGVAHDTAKRPCALLQKNSLKGGIEALPASSSCSPVVLKPLAIAGTSGGSSGTTSHYVRSQNSRCLSVPMPSKISFASTEDPLEKNDVPNYFLHESAASMNKSSNCSTARSGANSNVSVKNLNVTSNSSQPTQHLSFPLLGCSKTNGLRNSEDPMRISRNECLHHTQARSVGRQGSSPQNDLEKSSPQEKELSTTSLRQTGGSHVPSPPCQQQGRKMRSIQELLVQEVVSQLRLS</sequence>
<accession>K2P952</accession>
<protein>
    <submittedName>
        <fullName evidence="2">Uncharacterized protein</fullName>
    </submittedName>
</protein>
<organism evidence="2 3">
    <name type="scientific">Trypanosoma cruzi marinkellei</name>
    <dbReference type="NCBI Taxonomy" id="85056"/>
    <lineage>
        <taxon>Eukaryota</taxon>
        <taxon>Discoba</taxon>
        <taxon>Euglenozoa</taxon>
        <taxon>Kinetoplastea</taxon>
        <taxon>Metakinetoplastina</taxon>
        <taxon>Trypanosomatida</taxon>
        <taxon>Trypanosomatidae</taxon>
        <taxon>Trypanosoma</taxon>
        <taxon>Schizotrypanum</taxon>
    </lineage>
</organism>
<comment type="caution">
    <text evidence="2">The sequence shown here is derived from an EMBL/GenBank/DDBJ whole genome shotgun (WGS) entry which is preliminary data.</text>
</comment>
<name>K2P952_TRYCR</name>
<dbReference type="AlphaFoldDB" id="K2P952"/>
<feature type="compositionally biased region" description="Polar residues" evidence="1">
    <location>
        <begin position="424"/>
        <end position="433"/>
    </location>
</feature>
<evidence type="ECO:0000313" key="3">
    <source>
        <dbReference type="Proteomes" id="UP000007350"/>
    </source>
</evidence>
<dbReference type="OrthoDB" id="250696at2759"/>
<gene>
    <name evidence="2" type="ORF">MOQ_002208</name>
</gene>
<feature type="compositionally biased region" description="Basic and acidic residues" evidence="1">
    <location>
        <begin position="412"/>
        <end position="423"/>
    </location>
</feature>